<feature type="domain" description="O-GlcNAc transferase C-terminal" evidence="9">
    <location>
        <begin position="557"/>
        <end position="731"/>
    </location>
</feature>
<comment type="similarity">
    <text evidence="2">Belongs to the glycosyltransferase 41 family. O-GlcNAc transferase subfamily.</text>
</comment>
<dbReference type="SMART" id="SM00028">
    <property type="entry name" value="TPR"/>
    <property type="match status" value="6"/>
</dbReference>
<dbReference type="InterPro" id="IPR019734">
    <property type="entry name" value="TPR_rpt"/>
</dbReference>
<dbReference type="InterPro" id="IPR029489">
    <property type="entry name" value="OGT/SEC/SPY_C"/>
</dbReference>
<feature type="repeat" description="TPR" evidence="8">
    <location>
        <begin position="271"/>
        <end position="304"/>
    </location>
</feature>
<feature type="domain" description="O-GlcNAc transferase C-terminal" evidence="9">
    <location>
        <begin position="339"/>
        <end position="537"/>
    </location>
</feature>
<protein>
    <recommendedName>
        <fullName evidence="3">protein O-GlcNAc transferase</fullName>
        <ecNumber evidence="3">2.4.1.255</ecNumber>
    </recommendedName>
</protein>
<dbReference type="InterPro" id="IPR051939">
    <property type="entry name" value="Glycosyltr_41/O-GlcNAc_trsf"/>
</dbReference>
<name>A0A158IL00_9BURK</name>
<evidence type="ECO:0000313" key="11">
    <source>
        <dbReference type="Proteomes" id="UP000055019"/>
    </source>
</evidence>
<dbReference type="Gene3D" id="3.40.50.11380">
    <property type="match status" value="1"/>
</dbReference>
<dbReference type="Pfam" id="PF13432">
    <property type="entry name" value="TPR_16"/>
    <property type="match status" value="3"/>
</dbReference>
<dbReference type="RefSeq" id="WP_061147168.1">
    <property type="nucleotide sequence ID" value="NZ_FCOM02000009.1"/>
</dbReference>
<dbReference type="OrthoDB" id="101857at2"/>
<dbReference type="GO" id="GO:0097363">
    <property type="term" value="F:protein O-acetylglucosaminyltransferase activity"/>
    <property type="evidence" value="ECO:0007669"/>
    <property type="project" value="UniProtKB-EC"/>
</dbReference>
<evidence type="ECO:0000256" key="8">
    <source>
        <dbReference type="PROSITE-ProRule" id="PRU00339"/>
    </source>
</evidence>
<reference evidence="10" key="1">
    <citation type="submission" date="2016-01" db="EMBL/GenBank/DDBJ databases">
        <authorList>
            <person name="Peeters C."/>
        </authorList>
    </citation>
    <scope>NUCLEOTIDE SEQUENCE [LARGE SCALE GENOMIC DNA]</scope>
    <source>
        <strain evidence="10">LMG 29317</strain>
    </source>
</reference>
<dbReference type="AlphaFoldDB" id="A0A158IL00"/>
<evidence type="ECO:0000256" key="7">
    <source>
        <dbReference type="ARBA" id="ARBA00022803"/>
    </source>
</evidence>
<dbReference type="Gene3D" id="1.25.40.10">
    <property type="entry name" value="Tetratricopeptide repeat domain"/>
    <property type="match status" value="2"/>
</dbReference>
<proteinExistence type="inferred from homology"/>
<dbReference type="PROSITE" id="PS50005">
    <property type="entry name" value="TPR"/>
    <property type="match status" value="2"/>
</dbReference>
<organism evidence="10 11">
    <name type="scientific">Caballeronia arvi</name>
    <dbReference type="NCBI Taxonomy" id="1777135"/>
    <lineage>
        <taxon>Bacteria</taxon>
        <taxon>Pseudomonadati</taxon>
        <taxon>Pseudomonadota</taxon>
        <taxon>Betaproteobacteria</taxon>
        <taxon>Burkholderiales</taxon>
        <taxon>Burkholderiaceae</taxon>
        <taxon>Caballeronia</taxon>
    </lineage>
</organism>
<evidence type="ECO:0000256" key="2">
    <source>
        <dbReference type="ARBA" id="ARBA00005386"/>
    </source>
</evidence>
<dbReference type="PANTHER" id="PTHR44835:SF1">
    <property type="entry name" value="PROTEIN O-GLCNAC TRANSFERASE"/>
    <property type="match status" value="1"/>
</dbReference>
<dbReference type="Proteomes" id="UP000055019">
    <property type="component" value="Unassembled WGS sequence"/>
</dbReference>
<evidence type="ECO:0000256" key="1">
    <source>
        <dbReference type="ARBA" id="ARBA00004922"/>
    </source>
</evidence>
<keyword evidence="5" id="KW-0808">Transferase</keyword>
<comment type="pathway">
    <text evidence="1">Protein modification; protein glycosylation.</text>
</comment>
<feature type="repeat" description="TPR" evidence="8">
    <location>
        <begin position="305"/>
        <end position="338"/>
    </location>
</feature>
<dbReference type="EC" id="2.4.1.255" evidence="3"/>
<dbReference type="Pfam" id="PF13181">
    <property type="entry name" value="TPR_8"/>
    <property type="match status" value="1"/>
</dbReference>
<evidence type="ECO:0000256" key="5">
    <source>
        <dbReference type="ARBA" id="ARBA00022679"/>
    </source>
</evidence>
<evidence type="ECO:0000256" key="4">
    <source>
        <dbReference type="ARBA" id="ARBA00022676"/>
    </source>
</evidence>
<accession>A0A158IL00</accession>
<gene>
    <name evidence="10" type="ORF">AWB74_02609</name>
</gene>
<dbReference type="SUPFAM" id="SSF48452">
    <property type="entry name" value="TPR-like"/>
    <property type="match status" value="1"/>
</dbReference>
<dbReference type="PANTHER" id="PTHR44835">
    <property type="entry name" value="UDP-N-ACETYLGLUCOSAMINE--PEPTIDE N-ACETYLGLUCOSAMINYLTRANSFERASE SPINDLY-RELATED"/>
    <property type="match status" value="1"/>
</dbReference>
<evidence type="ECO:0000259" key="9">
    <source>
        <dbReference type="Pfam" id="PF13844"/>
    </source>
</evidence>
<evidence type="ECO:0000313" key="10">
    <source>
        <dbReference type="EMBL" id="SAL56771.1"/>
    </source>
</evidence>
<comment type="caution">
    <text evidence="10">The sequence shown here is derived from an EMBL/GenBank/DDBJ whole genome shotgun (WGS) entry which is preliminary data.</text>
</comment>
<keyword evidence="4" id="KW-0328">Glycosyltransferase</keyword>
<evidence type="ECO:0000256" key="3">
    <source>
        <dbReference type="ARBA" id="ARBA00011970"/>
    </source>
</evidence>
<keyword evidence="11" id="KW-1185">Reference proteome</keyword>
<keyword evidence="6" id="KW-0677">Repeat</keyword>
<sequence>MNSFDLSSAEAATPEQQFQQDLVVILEAAQQHRQNGEFSDAENLYQTILEAVPGQPDTSFHLGTLYIETKRPSAALPHFESCIGSMPQNSQYWFAYVNALIEDKQDKAAWIAFEIGQKHGLNGPLAEHLIQRMTGAPVLTLSRVAQPAPTAVAESKSKKAGMKGVRRPSSQDINRFTQSFNKGNFKDAVKIAQMLTQRYALDGSSWRCLGVALNRDGRHAESVAPLRKSVELIPEDIQTRVLLADTLVVLHQHAAAEAECRSIIEHKPDVAEAHRLLGIALSGTGKFEDAAAACRRAIELAPSSPATHGTLGMLMLEAGRMSEAAECLRNAVELNPDDVASHSNLLFSLVHRIDIDQKTLFMEHRKFAERHEASIQRVQLNPDIDRSTDRKLRIGFVSGDLFHHAVTSYVLPVLKSLADDPSLEIYVYQNHTVEDAHTERLQSCASQWRRVARMSDDRLASTIQADDIDILVDLSGHTGRNRLLTFMRKPAPVQVSWIGYPATTGLSAMDYYFADRFCAPFELASEQFIEALVHLPAIAPFIAPEACPPVNILPALHNGYVTFGSFNRINKVRPEVIALWAKIMHAVPSSKMLVGAIRREGDRSDEAHYAEQFAKEGISRDRLMFVPRSATAVYLQQHHQVDICLDAFPFSASTTTLNALWMGVPTLTMAGNSLVSRGATTWLSHVGLESFVTKSQDDFVQSALSIVSDLPALNELRLGLRERCIQSAAFQPDVVANGVARAFRTMWQRWSEGLPVANIDVSHPPGA</sequence>
<dbReference type="Gene3D" id="3.40.50.2000">
    <property type="entry name" value="Glycogen Phosphorylase B"/>
    <property type="match status" value="1"/>
</dbReference>
<dbReference type="EMBL" id="FCOM02000009">
    <property type="protein sequence ID" value="SAL56771.1"/>
    <property type="molecule type" value="Genomic_DNA"/>
</dbReference>
<dbReference type="InterPro" id="IPR011990">
    <property type="entry name" value="TPR-like_helical_dom_sf"/>
</dbReference>
<dbReference type="Pfam" id="PF13844">
    <property type="entry name" value="Glyco_transf_41"/>
    <property type="match status" value="2"/>
</dbReference>
<evidence type="ECO:0000256" key="6">
    <source>
        <dbReference type="ARBA" id="ARBA00022737"/>
    </source>
</evidence>
<keyword evidence="7 8" id="KW-0802">TPR repeat</keyword>